<dbReference type="InterPro" id="IPR001878">
    <property type="entry name" value="Znf_CCHC"/>
</dbReference>
<name>A0AAD5M329_PYTIN</name>
<feature type="region of interest" description="Disordered" evidence="1">
    <location>
        <begin position="291"/>
        <end position="330"/>
    </location>
</feature>
<dbReference type="Proteomes" id="UP001209570">
    <property type="component" value="Unassembled WGS sequence"/>
</dbReference>
<evidence type="ECO:0000313" key="4">
    <source>
        <dbReference type="Proteomes" id="UP001209570"/>
    </source>
</evidence>
<protein>
    <recommendedName>
        <fullName evidence="2">CCHC-type domain-containing protein</fullName>
    </recommendedName>
</protein>
<dbReference type="GO" id="GO:0008270">
    <property type="term" value="F:zinc ion binding"/>
    <property type="evidence" value="ECO:0007669"/>
    <property type="project" value="InterPro"/>
</dbReference>
<proteinExistence type="predicted"/>
<feature type="compositionally biased region" description="Low complexity" evidence="1">
    <location>
        <begin position="306"/>
        <end position="321"/>
    </location>
</feature>
<evidence type="ECO:0000313" key="3">
    <source>
        <dbReference type="EMBL" id="KAJ0400460.1"/>
    </source>
</evidence>
<sequence length="741" mass="79160">MISFDTFSGAGDDRAPAHSPLFGEPLPLPLPLPAAPAAAPADEETAPHFECYPQDATDYETGDEEEDHVPPRSTAAAASSSAAASPPSSGRVQSLFQLLSLKNHAGDARQALVHRLLGVSNVKELLLSRATQEQIASAANDAITDEILATVDLEDQRRQSITAAPMALPMASASASADAAPARESEHATAELAVVPVADDALSATQLSTLRVLELVDVLDSTTGGMVRRILVNVRRRTPVTLATARGDKATEFCDLCDEYRGHSTAQHRCRRCGALGQHRSQVCPRAAAAAAGKASSARQRRKSSRSSPTASTDGGATDAAPSSTASRLTPDAADQSFCTFCGTWGFHSTERHRCRICGVVGEHRSRHCPSRDAARSRWRGSPVGDDVPAPVERQFCELCNAARGHRTAEHRCRICLKVGEHRSKQCPLHTPTPPAQHPPQAAAQAPARTETARSPPSSSGKAFFCSFCGKDAAHASAEHICRNCRATGLHRSGDCPTRPTSAVLSYSVQTASKVRTRVLESLPLVLPASASTLVLDSLDKVGDVDVILRRSLQRLGVWGGGSQTPITTPYAPPVARSAAPSAAFPAAAAPAGLGLQQGVDGAGVYVLSYAEGRSVVPERILQYMRLLMHHEVSTNAFSVVVRFDARPSQWELQRPGMVTPHSLPSSPTMSEQLKKRMAKYTLQTLLGARDKLVKQVVAQRKLQQQQQQLQLHALSMVMPPQHQQPQQQQQQQHCAVGRGG</sequence>
<feature type="compositionally biased region" description="Low complexity" evidence="1">
    <location>
        <begin position="439"/>
        <end position="448"/>
    </location>
</feature>
<reference evidence="3" key="1">
    <citation type="submission" date="2021-12" db="EMBL/GenBank/DDBJ databases">
        <title>Prjna785345.</title>
        <authorList>
            <person name="Rujirawat T."/>
            <person name="Krajaejun T."/>
        </authorList>
    </citation>
    <scope>NUCLEOTIDE SEQUENCE</scope>
    <source>
        <strain evidence="3">Pi057C3</strain>
    </source>
</reference>
<evidence type="ECO:0000256" key="1">
    <source>
        <dbReference type="SAM" id="MobiDB-lite"/>
    </source>
</evidence>
<dbReference type="EMBL" id="JAKCXM010000154">
    <property type="protein sequence ID" value="KAJ0400460.1"/>
    <property type="molecule type" value="Genomic_DNA"/>
</dbReference>
<feature type="compositionally biased region" description="Low complexity" evidence="1">
    <location>
        <begin position="720"/>
        <end position="734"/>
    </location>
</feature>
<feature type="compositionally biased region" description="Acidic residues" evidence="1">
    <location>
        <begin position="57"/>
        <end position="67"/>
    </location>
</feature>
<feature type="region of interest" description="Disordered" evidence="1">
    <location>
        <begin position="1"/>
        <end position="89"/>
    </location>
</feature>
<dbReference type="SMART" id="SM00343">
    <property type="entry name" value="ZnF_C2HC"/>
    <property type="match status" value="4"/>
</dbReference>
<feature type="domain" description="CCHC-type" evidence="2">
    <location>
        <begin position="269"/>
        <end position="286"/>
    </location>
</feature>
<evidence type="ECO:0000259" key="2">
    <source>
        <dbReference type="SMART" id="SM00343"/>
    </source>
</evidence>
<comment type="caution">
    <text evidence="3">The sequence shown here is derived from an EMBL/GenBank/DDBJ whole genome shotgun (WGS) entry which is preliminary data.</text>
</comment>
<feature type="domain" description="CCHC-type" evidence="2">
    <location>
        <begin position="354"/>
        <end position="371"/>
    </location>
</feature>
<dbReference type="GO" id="GO:0003676">
    <property type="term" value="F:nucleic acid binding"/>
    <property type="evidence" value="ECO:0007669"/>
    <property type="project" value="InterPro"/>
</dbReference>
<feature type="domain" description="CCHC-type" evidence="2">
    <location>
        <begin position="412"/>
        <end position="429"/>
    </location>
</feature>
<feature type="region of interest" description="Disordered" evidence="1">
    <location>
        <begin position="427"/>
        <end position="459"/>
    </location>
</feature>
<organism evidence="3 4">
    <name type="scientific">Pythium insidiosum</name>
    <name type="common">Pythiosis disease agent</name>
    <dbReference type="NCBI Taxonomy" id="114742"/>
    <lineage>
        <taxon>Eukaryota</taxon>
        <taxon>Sar</taxon>
        <taxon>Stramenopiles</taxon>
        <taxon>Oomycota</taxon>
        <taxon>Peronosporomycetes</taxon>
        <taxon>Pythiales</taxon>
        <taxon>Pythiaceae</taxon>
        <taxon>Pythium</taxon>
    </lineage>
</organism>
<feature type="compositionally biased region" description="Low complexity" evidence="1">
    <location>
        <begin position="71"/>
        <end position="89"/>
    </location>
</feature>
<feature type="domain" description="CCHC-type" evidence="2">
    <location>
        <begin position="481"/>
        <end position="498"/>
    </location>
</feature>
<keyword evidence="4" id="KW-1185">Reference proteome</keyword>
<accession>A0AAD5M329</accession>
<dbReference type="AlphaFoldDB" id="A0AAD5M329"/>
<gene>
    <name evidence="3" type="ORF">P43SY_004809</name>
</gene>
<feature type="region of interest" description="Disordered" evidence="1">
    <location>
        <begin position="719"/>
        <end position="741"/>
    </location>
</feature>